<dbReference type="PROSITE" id="PS51257">
    <property type="entry name" value="PROKAR_LIPOPROTEIN"/>
    <property type="match status" value="1"/>
</dbReference>
<gene>
    <name evidence="2" type="ORF">GCM10022246_39410</name>
</gene>
<feature type="chain" id="PRO_5046028806" description="DUF4270 domain-containing protein" evidence="1">
    <location>
        <begin position="22"/>
        <end position="479"/>
    </location>
</feature>
<comment type="caution">
    <text evidence="2">The sequence shown here is derived from an EMBL/GenBank/DDBJ whole genome shotgun (WGS) entry which is preliminary data.</text>
</comment>
<evidence type="ECO:0000313" key="3">
    <source>
        <dbReference type="Proteomes" id="UP001501081"/>
    </source>
</evidence>
<evidence type="ECO:0008006" key="4">
    <source>
        <dbReference type="Google" id="ProtNLM"/>
    </source>
</evidence>
<keyword evidence="3" id="KW-1185">Reference proteome</keyword>
<protein>
    <recommendedName>
        <fullName evidence="4">DUF4270 domain-containing protein</fullName>
    </recommendedName>
</protein>
<evidence type="ECO:0000256" key="1">
    <source>
        <dbReference type="SAM" id="SignalP"/>
    </source>
</evidence>
<sequence>MKFIKQDLLTLLIGLFLFASCKNTSNIGLDVDPNTAIQGTLVNDQQVTSQTLKEPDFNTSILTQHPIGYMVDPIFGKTESSVGMTVTPPSLSYDFKTSPVLDSAVLVLNLAPQFYGDTATSKYSIDVYQLTAPILKLKASDAIPHNGTLLGNFNSKIFPNTKIKITDIVVGGKDTVRTVPAQIRIPLNKAFIQNTILTLPTTGTSTSDKFVQYFKGLYAEINKTSSTGTGGVAFLDFAGTNSYLQLVYKTTNASSGIDTVSTNFPIGTSSGTVTANINHDYTSTAVKTQLDNPGPAANPTQYGVTYLQDLGGVRTKISFPTLKNFTTTYGKAIINKAELVVDLSAGTFALPFAPSQRLSLYRWDIASQEVNLPDHDQSGTSSTGATYTGDARAKSDAVFGGYYDSLKNRYVFNVTAYVQDIIDGTKIDYGTYIAPSSLTATAFNLGTSRTTYSASRAVIGTFGSTTNRLKLNIYYTKIN</sequence>
<proteinExistence type="predicted"/>
<evidence type="ECO:0000313" key="2">
    <source>
        <dbReference type="EMBL" id="GAA3983695.1"/>
    </source>
</evidence>
<dbReference type="RefSeq" id="WP_344769819.1">
    <property type="nucleotide sequence ID" value="NZ_BAABAK010000020.1"/>
</dbReference>
<reference evidence="3" key="1">
    <citation type="journal article" date="2019" name="Int. J. Syst. Evol. Microbiol.">
        <title>The Global Catalogue of Microorganisms (GCM) 10K type strain sequencing project: providing services to taxonomists for standard genome sequencing and annotation.</title>
        <authorList>
            <consortium name="The Broad Institute Genomics Platform"/>
            <consortium name="The Broad Institute Genome Sequencing Center for Infectious Disease"/>
            <person name="Wu L."/>
            <person name="Ma J."/>
        </authorList>
    </citation>
    <scope>NUCLEOTIDE SEQUENCE [LARGE SCALE GENOMIC DNA]</scope>
    <source>
        <strain evidence="3">JCM 17338</strain>
    </source>
</reference>
<organism evidence="2 3">
    <name type="scientific">Pedobacter ginsengiterrae</name>
    <dbReference type="NCBI Taxonomy" id="871696"/>
    <lineage>
        <taxon>Bacteria</taxon>
        <taxon>Pseudomonadati</taxon>
        <taxon>Bacteroidota</taxon>
        <taxon>Sphingobacteriia</taxon>
        <taxon>Sphingobacteriales</taxon>
        <taxon>Sphingobacteriaceae</taxon>
        <taxon>Pedobacter</taxon>
    </lineage>
</organism>
<dbReference type="InterPro" id="IPR025366">
    <property type="entry name" value="DUF4270"/>
</dbReference>
<dbReference type="EMBL" id="BAABAK010000020">
    <property type="protein sequence ID" value="GAA3983695.1"/>
    <property type="molecule type" value="Genomic_DNA"/>
</dbReference>
<keyword evidence="1" id="KW-0732">Signal</keyword>
<feature type="signal peptide" evidence="1">
    <location>
        <begin position="1"/>
        <end position="21"/>
    </location>
</feature>
<accession>A0ABP7QK10</accession>
<dbReference type="Pfam" id="PF14092">
    <property type="entry name" value="DUF4270"/>
    <property type="match status" value="1"/>
</dbReference>
<dbReference type="Proteomes" id="UP001501081">
    <property type="component" value="Unassembled WGS sequence"/>
</dbReference>
<name>A0ABP7QK10_9SPHI</name>